<dbReference type="OrthoDB" id="4188830at2"/>
<evidence type="ECO:0000313" key="7">
    <source>
        <dbReference type="Proteomes" id="UP000238949"/>
    </source>
</evidence>
<dbReference type="Pfam" id="PF04828">
    <property type="entry name" value="GFA"/>
    <property type="match status" value="1"/>
</dbReference>
<dbReference type="RefSeq" id="WP_105935420.1">
    <property type="nucleotide sequence ID" value="NZ_PVNP01000182.1"/>
</dbReference>
<dbReference type="PANTHER" id="PTHR33337">
    <property type="entry name" value="GFA DOMAIN-CONTAINING PROTEIN"/>
    <property type="match status" value="1"/>
</dbReference>
<dbReference type="InterPro" id="IPR011057">
    <property type="entry name" value="Mss4-like_sf"/>
</dbReference>
<evidence type="ECO:0000259" key="5">
    <source>
        <dbReference type="PROSITE" id="PS51891"/>
    </source>
</evidence>
<evidence type="ECO:0000256" key="4">
    <source>
        <dbReference type="ARBA" id="ARBA00023239"/>
    </source>
</evidence>
<keyword evidence="7" id="KW-1185">Reference proteome</keyword>
<comment type="similarity">
    <text evidence="1">Belongs to the Gfa family.</text>
</comment>
<dbReference type="InterPro" id="IPR006913">
    <property type="entry name" value="CENP-V/GFA"/>
</dbReference>
<name>A0A2S9V7Y9_9ALTE</name>
<dbReference type="Gene3D" id="3.90.1590.10">
    <property type="entry name" value="glutathione-dependent formaldehyde- activating enzyme (gfa)"/>
    <property type="match status" value="1"/>
</dbReference>
<dbReference type="GO" id="GO:0046872">
    <property type="term" value="F:metal ion binding"/>
    <property type="evidence" value="ECO:0007669"/>
    <property type="project" value="UniProtKB-KW"/>
</dbReference>
<evidence type="ECO:0000313" key="6">
    <source>
        <dbReference type="EMBL" id="PRO72552.1"/>
    </source>
</evidence>
<gene>
    <name evidence="6" type="ORF">C6Y40_15950</name>
</gene>
<protein>
    <submittedName>
        <fullName evidence="6">Aldehyde-activating protein</fullName>
    </submittedName>
</protein>
<dbReference type="PANTHER" id="PTHR33337:SF40">
    <property type="entry name" value="CENP-V_GFA DOMAIN-CONTAINING PROTEIN-RELATED"/>
    <property type="match status" value="1"/>
</dbReference>
<dbReference type="AlphaFoldDB" id="A0A2S9V7Y9"/>
<keyword evidence="3" id="KW-0862">Zinc</keyword>
<evidence type="ECO:0000256" key="3">
    <source>
        <dbReference type="ARBA" id="ARBA00022833"/>
    </source>
</evidence>
<dbReference type="PROSITE" id="PS51891">
    <property type="entry name" value="CENP_V_GFA"/>
    <property type="match status" value="1"/>
</dbReference>
<dbReference type="GO" id="GO:0016846">
    <property type="term" value="F:carbon-sulfur lyase activity"/>
    <property type="evidence" value="ECO:0007669"/>
    <property type="project" value="InterPro"/>
</dbReference>
<dbReference type="EMBL" id="PVNP01000182">
    <property type="protein sequence ID" value="PRO72552.1"/>
    <property type="molecule type" value="Genomic_DNA"/>
</dbReference>
<dbReference type="SUPFAM" id="SSF51316">
    <property type="entry name" value="Mss4-like"/>
    <property type="match status" value="1"/>
</dbReference>
<keyword evidence="4" id="KW-0456">Lyase</keyword>
<proteinExistence type="inferred from homology"/>
<accession>A0A2S9V7Y9</accession>
<evidence type="ECO:0000256" key="2">
    <source>
        <dbReference type="ARBA" id="ARBA00022723"/>
    </source>
</evidence>
<feature type="domain" description="CENP-V/GFA" evidence="5">
    <location>
        <begin position="7"/>
        <end position="118"/>
    </location>
</feature>
<dbReference type="Proteomes" id="UP000238949">
    <property type="component" value="Unassembled WGS sequence"/>
</dbReference>
<organism evidence="6 7">
    <name type="scientific">Alteromonas alba</name>
    <dbReference type="NCBI Taxonomy" id="2079529"/>
    <lineage>
        <taxon>Bacteria</taxon>
        <taxon>Pseudomonadati</taxon>
        <taxon>Pseudomonadota</taxon>
        <taxon>Gammaproteobacteria</taxon>
        <taxon>Alteromonadales</taxon>
        <taxon>Alteromonadaceae</taxon>
        <taxon>Alteromonas/Salinimonas group</taxon>
        <taxon>Alteromonas</taxon>
    </lineage>
</organism>
<evidence type="ECO:0000256" key="1">
    <source>
        <dbReference type="ARBA" id="ARBA00005495"/>
    </source>
</evidence>
<reference evidence="7" key="1">
    <citation type="journal article" date="2020" name="Int. J. Syst. Evol. Microbiol.">
        <title>Alteromonas alba sp. nov., a marine bacterium isolated from the seawater of the West Pacific Ocean.</title>
        <authorList>
            <person name="Sun C."/>
            <person name="Wu Y.-H."/>
            <person name="Xamxidin M."/>
            <person name="Cheng H."/>
            <person name="Xu X.-W."/>
        </authorList>
    </citation>
    <scope>NUCLEOTIDE SEQUENCE [LARGE SCALE GENOMIC DNA]</scope>
    <source>
        <strain evidence="7">190</strain>
    </source>
</reference>
<sequence length="140" mass="15515">MSNPEPLTTRCLCGDTSLTVVPKSMEIGACHCNTCRKWSGGPFLAIESEQVSLTGNNVGHYDSSEWAERVFCQQCGTHLFYKLKDGHAHYVPVGLFAQQQDMVLSHQIFIDSKPHYYHFAEQTTNMTGAEVFAAATGEKP</sequence>
<keyword evidence="2" id="KW-0479">Metal-binding</keyword>
<comment type="caution">
    <text evidence="6">The sequence shown here is derived from an EMBL/GenBank/DDBJ whole genome shotgun (WGS) entry which is preliminary data.</text>
</comment>